<dbReference type="Proteomes" id="UP001491310">
    <property type="component" value="Unassembled WGS sequence"/>
</dbReference>
<accession>A0ABR2YJG0</accession>
<evidence type="ECO:0000313" key="3">
    <source>
        <dbReference type="EMBL" id="KAK9906488.1"/>
    </source>
</evidence>
<evidence type="ECO:0000259" key="2">
    <source>
        <dbReference type="Pfam" id="PF00248"/>
    </source>
</evidence>
<comment type="caution">
    <text evidence="3">The sequence shown here is derived from an EMBL/GenBank/DDBJ whole genome shotgun (WGS) entry which is preliminary data.</text>
</comment>
<organism evidence="3 4">
    <name type="scientific">Coccomyxa subellipsoidea</name>
    <dbReference type="NCBI Taxonomy" id="248742"/>
    <lineage>
        <taxon>Eukaryota</taxon>
        <taxon>Viridiplantae</taxon>
        <taxon>Chlorophyta</taxon>
        <taxon>core chlorophytes</taxon>
        <taxon>Trebouxiophyceae</taxon>
        <taxon>Trebouxiophyceae incertae sedis</taxon>
        <taxon>Coccomyxaceae</taxon>
        <taxon>Coccomyxa</taxon>
    </lineage>
</organism>
<dbReference type="SUPFAM" id="SSF51430">
    <property type="entry name" value="NAD(P)-linked oxidoreductase"/>
    <property type="match status" value="1"/>
</dbReference>
<evidence type="ECO:0000313" key="4">
    <source>
        <dbReference type="Proteomes" id="UP001491310"/>
    </source>
</evidence>
<name>A0ABR2YJG0_9CHLO</name>
<protein>
    <recommendedName>
        <fullName evidence="2">NADP-dependent oxidoreductase domain-containing protein</fullName>
    </recommendedName>
</protein>
<dbReference type="InterPro" id="IPR036812">
    <property type="entry name" value="NAD(P)_OxRdtase_dom_sf"/>
</dbReference>
<feature type="domain" description="NADP-dependent oxidoreductase" evidence="2">
    <location>
        <begin position="40"/>
        <end position="368"/>
    </location>
</feature>
<reference evidence="3 4" key="1">
    <citation type="journal article" date="2024" name="Nat. Commun.">
        <title>Phylogenomics reveals the evolutionary origins of lichenization in chlorophyte algae.</title>
        <authorList>
            <person name="Puginier C."/>
            <person name="Libourel C."/>
            <person name="Otte J."/>
            <person name="Skaloud P."/>
            <person name="Haon M."/>
            <person name="Grisel S."/>
            <person name="Petersen M."/>
            <person name="Berrin J.G."/>
            <person name="Delaux P.M."/>
            <person name="Dal Grande F."/>
            <person name="Keller J."/>
        </authorList>
    </citation>
    <scope>NUCLEOTIDE SEQUENCE [LARGE SCALE GENOMIC DNA]</scope>
    <source>
        <strain evidence="3 4">SAG 216-7</strain>
    </source>
</reference>
<dbReference type="InterPro" id="IPR020471">
    <property type="entry name" value="AKR"/>
</dbReference>
<dbReference type="Gene3D" id="3.20.20.100">
    <property type="entry name" value="NADP-dependent oxidoreductase domain"/>
    <property type="match status" value="1"/>
</dbReference>
<dbReference type="CDD" id="cd19094">
    <property type="entry name" value="AKR_Tas-like"/>
    <property type="match status" value="1"/>
</dbReference>
<dbReference type="PRINTS" id="PR00069">
    <property type="entry name" value="ALDKETRDTASE"/>
</dbReference>
<dbReference type="Pfam" id="PF00248">
    <property type="entry name" value="Aldo_ket_red"/>
    <property type="match status" value="1"/>
</dbReference>
<keyword evidence="1" id="KW-0560">Oxidoreductase</keyword>
<proteinExistence type="predicted"/>
<sequence length="377" mass="40656">MIDDDVLFVSCSGIRNERSQTQADALGRHDLGLSGLSVSRICLGTMLFGESTNASSAATLLNQAAGSGVNFFDTAEMYPVPQRPETQGVSEAILGSWMRSKCREDFVIATKVTGPSGQMTWIRDGPAALDAPAITAAIDGSLQRLQTDYIDLYQLHWPDRYVPMFGEVQYHPENAYASVPLEEQLEALVAAQRCGKIRRIGLSNETPWGLMEFCRLTKAQKELPRIGSLQNAYSLLCRTFEGALAECCHLEQVPLLAYSPLAMGLLTGKYIGGGPEGARLNKYKGRYAEAESRYGAKPNTVAAVEAYVALAAAAAISPTELAIRFVLSNPLVGSTVVGATSSQQLEEILDAADKGPLSLDLLAAVEDIHQRFPNPNP</sequence>
<dbReference type="PANTHER" id="PTHR43364:SF4">
    <property type="entry name" value="NAD(P)-LINKED OXIDOREDUCTASE SUPERFAMILY PROTEIN"/>
    <property type="match status" value="1"/>
</dbReference>
<dbReference type="EMBL" id="JALJOT010000010">
    <property type="protein sequence ID" value="KAK9906488.1"/>
    <property type="molecule type" value="Genomic_DNA"/>
</dbReference>
<keyword evidence="4" id="KW-1185">Reference proteome</keyword>
<dbReference type="InterPro" id="IPR050523">
    <property type="entry name" value="AKR_Detox_Biosynth"/>
</dbReference>
<gene>
    <name evidence="3" type="ORF">WJX75_002747</name>
</gene>
<dbReference type="PANTHER" id="PTHR43364">
    <property type="entry name" value="NADH-SPECIFIC METHYLGLYOXAL REDUCTASE-RELATED"/>
    <property type="match status" value="1"/>
</dbReference>
<dbReference type="InterPro" id="IPR023210">
    <property type="entry name" value="NADP_OxRdtase_dom"/>
</dbReference>
<evidence type="ECO:0000256" key="1">
    <source>
        <dbReference type="ARBA" id="ARBA00023002"/>
    </source>
</evidence>